<dbReference type="Gene3D" id="3.40.50.11380">
    <property type="match status" value="1"/>
</dbReference>
<gene>
    <name evidence="10" type="ORF">Poli38472_009875</name>
</gene>
<dbReference type="GO" id="GO:0097363">
    <property type="term" value="F:protein O-acetylglucosaminyltransferase activity"/>
    <property type="evidence" value="ECO:0007669"/>
    <property type="project" value="UniProtKB-EC"/>
</dbReference>
<feature type="repeat" description="TPR" evidence="8">
    <location>
        <begin position="96"/>
        <end position="129"/>
    </location>
</feature>
<protein>
    <recommendedName>
        <fullName evidence="3">protein O-GlcNAc transferase</fullName>
        <ecNumber evidence="3">2.4.1.255</ecNumber>
    </recommendedName>
</protein>
<reference evidence="10" key="1">
    <citation type="submission" date="2019-03" db="EMBL/GenBank/DDBJ databases">
        <title>Long read genome sequence of the mycoparasitic Pythium oligandrum ATCC 38472 isolated from sugarbeet rhizosphere.</title>
        <authorList>
            <person name="Gaulin E."/>
        </authorList>
    </citation>
    <scope>NUCLEOTIDE SEQUENCE</scope>
    <source>
        <strain evidence="10">ATCC 38472_TT</strain>
    </source>
</reference>
<evidence type="ECO:0000259" key="9">
    <source>
        <dbReference type="Pfam" id="PF13844"/>
    </source>
</evidence>
<dbReference type="PANTHER" id="PTHR44998">
    <property type="match status" value="1"/>
</dbReference>
<dbReference type="SUPFAM" id="SSF48452">
    <property type="entry name" value="TPR-like"/>
    <property type="match status" value="1"/>
</dbReference>
<keyword evidence="6" id="KW-0677">Repeat</keyword>
<evidence type="ECO:0000313" key="11">
    <source>
        <dbReference type="Proteomes" id="UP000794436"/>
    </source>
</evidence>
<keyword evidence="7 8" id="KW-0802">TPR repeat</keyword>
<evidence type="ECO:0000256" key="8">
    <source>
        <dbReference type="PROSITE-ProRule" id="PRU00339"/>
    </source>
</evidence>
<organism evidence="10 11">
    <name type="scientific">Pythium oligandrum</name>
    <name type="common">Mycoparasitic fungus</name>
    <dbReference type="NCBI Taxonomy" id="41045"/>
    <lineage>
        <taxon>Eukaryota</taxon>
        <taxon>Sar</taxon>
        <taxon>Stramenopiles</taxon>
        <taxon>Oomycota</taxon>
        <taxon>Peronosporomycetes</taxon>
        <taxon>Pythiales</taxon>
        <taxon>Pythiaceae</taxon>
        <taxon>Pythium</taxon>
    </lineage>
</organism>
<dbReference type="Pfam" id="PF13844">
    <property type="entry name" value="Glyco_transf_41"/>
    <property type="match status" value="2"/>
</dbReference>
<dbReference type="Pfam" id="PF13432">
    <property type="entry name" value="TPR_16"/>
    <property type="match status" value="2"/>
</dbReference>
<keyword evidence="4" id="KW-0328">Glycosyltransferase</keyword>
<comment type="caution">
    <text evidence="10">The sequence shown here is derived from an EMBL/GenBank/DDBJ whole genome shotgun (WGS) entry which is preliminary data.</text>
</comment>
<comment type="pathway">
    <text evidence="1">Protein modification; protein glycosylation.</text>
</comment>
<dbReference type="EC" id="2.4.1.255" evidence="3"/>
<evidence type="ECO:0000256" key="5">
    <source>
        <dbReference type="ARBA" id="ARBA00022679"/>
    </source>
</evidence>
<dbReference type="PROSITE" id="PS50005">
    <property type="entry name" value="TPR"/>
    <property type="match status" value="3"/>
</dbReference>
<evidence type="ECO:0000256" key="7">
    <source>
        <dbReference type="ARBA" id="ARBA00022803"/>
    </source>
</evidence>
<dbReference type="GO" id="GO:0006493">
    <property type="term" value="P:protein O-linked glycosylation"/>
    <property type="evidence" value="ECO:0007669"/>
    <property type="project" value="TreeGrafter"/>
</dbReference>
<name>A0A8K1CHU4_PYTOL</name>
<accession>A0A8K1CHU4</accession>
<dbReference type="InterPro" id="IPR011990">
    <property type="entry name" value="TPR-like_helical_dom_sf"/>
</dbReference>
<dbReference type="PANTHER" id="PTHR44998:SF1">
    <property type="entry name" value="UDP-N-ACETYLGLUCOSAMINE--PEPTIDE N-ACETYLGLUCOSAMINYLTRANSFERASE 110 KDA SUBUNIT"/>
    <property type="match status" value="1"/>
</dbReference>
<sequence>MGAVYREKRELDAALECYARALTSLPMHAMLHVDVGRLHYDRQMYADAIASYETALSLDPTLLGEHVAHALALSYHYQQDHATAERFFRQVTKQTTEFHFDLAVTLTKLGKITEACDEYNRALAKDPTFGAAWLNIATLHHQYGDVSDAIPNYLRALALTDDRPELRLMALTNVAIAYEQTRDIHQALGYFHHAQQLLPLVKTKSVADERVSLAVHVARAKRTACIWDAYEDTVAELLQHAVTDYVERGRPNTFMPFDSLMYPMDPLVRLRIARVYSSQISTFPSTHSPASLGLIKSTRPPRLRVAYLSYDFSDHPTLNLMQGVFAHVDRSTTVLLAFGYGRDDGSECRQRMMDHVDEFVNLADSSLEKSVRAIRDRQVHVLMDAQGHTLGSRPQIAAARPAPIVVNYLVYPGTSGASYVDYLISDRFVTPPDTMSQQFSEKLVLLPASYQVNYYNETVTTRATLWQESDEAKTDVAFVFVNFNKIDKLEPSVVALWMAILRRVPGSLLQLLDPSRPSDAESATSAAIKQNLRREAMAHGVAPSRVHFVPRVPKHEHLRRHRLAGLFLDTFVYGAHSTATDALFAGLPVLTLAGDAFASRVGNSLLANVAMRTPLVTASRKEYEELAVRIATTPSLHERLQHQLRAATALPPLFQTAQHVRSLEASQRAMVTVYQVHESPMHLIVV</sequence>
<dbReference type="AlphaFoldDB" id="A0A8K1CHU4"/>
<feature type="domain" description="O-GlcNAc transferase C-terminal" evidence="9">
    <location>
        <begin position="474"/>
        <end position="662"/>
    </location>
</feature>
<evidence type="ECO:0000256" key="6">
    <source>
        <dbReference type="ARBA" id="ARBA00022737"/>
    </source>
</evidence>
<dbReference type="Proteomes" id="UP000794436">
    <property type="component" value="Unassembled WGS sequence"/>
</dbReference>
<keyword evidence="11" id="KW-1185">Reference proteome</keyword>
<keyword evidence="5" id="KW-0808">Transferase</keyword>
<feature type="repeat" description="TPR" evidence="8">
    <location>
        <begin position="130"/>
        <end position="163"/>
    </location>
</feature>
<proteinExistence type="inferred from homology"/>
<feature type="repeat" description="TPR" evidence="8">
    <location>
        <begin position="29"/>
        <end position="62"/>
    </location>
</feature>
<evidence type="ECO:0000256" key="4">
    <source>
        <dbReference type="ARBA" id="ARBA00022676"/>
    </source>
</evidence>
<evidence type="ECO:0000256" key="2">
    <source>
        <dbReference type="ARBA" id="ARBA00005386"/>
    </source>
</evidence>
<evidence type="ECO:0000313" key="10">
    <source>
        <dbReference type="EMBL" id="TMW62382.1"/>
    </source>
</evidence>
<comment type="similarity">
    <text evidence="2">Belongs to the glycosyltransferase 41 family. O-GlcNAc transferase subfamily.</text>
</comment>
<dbReference type="Gene3D" id="3.40.50.2000">
    <property type="entry name" value="Glycogen Phosphorylase B"/>
    <property type="match status" value="1"/>
</dbReference>
<dbReference type="Gene3D" id="1.25.40.10">
    <property type="entry name" value="Tetratricopeptide repeat domain"/>
    <property type="match status" value="2"/>
</dbReference>
<dbReference type="OrthoDB" id="421121at2759"/>
<dbReference type="InterPro" id="IPR019734">
    <property type="entry name" value="TPR_rpt"/>
</dbReference>
<dbReference type="EMBL" id="SPLM01000074">
    <property type="protein sequence ID" value="TMW62382.1"/>
    <property type="molecule type" value="Genomic_DNA"/>
</dbReference>
<evidence type="ECO:0000256" key="1">
    <source>
        <dbReference type="ARBA" id="ARBA00004922"/>
    </source>
</evidence>
<feature type="domain" description="O-GlcNAc transferase C-terminal" evidence="9">
    <location>
        <begin position="225"/>
        <end position="456"/>
    </location>
</feature>
<dbReference type="InterPro" id="IPR029489">
    <property type="entry name" value="OGT/SEC/SPY_C"/>
</dbReference>
<evidence type="ECO:0000256" key="3">
    <source>
        <dbReference type="ARBA" id="ARBA00011970"/>
    </source>
</evidence>
<dbReference type="SMART" id="SM00028">
    <property type="entry name" value="TPR"/>
    <property type="match status" value="5"/>
</dbReference>